<sequence length="227" mass="24039">MNFSKLTKLIVLVACTVGLLVPSLVSAQDKEKKRIEESGVVLSDFGKMKESIPSSLLKVTEGIIIVPKLLNAGFVVGGKRGRGIAMVKREDGSWSNPIFVTITGGSFGLQIGVQSVELVLVFKHSSSITNIKKSSFTLGGDLSIAAGPVGRNSTANTDYKLDAEVYSYSRSKGIFAGVSVNGASLDIDTAANLRYYGKGMGPTEIFASQGDPDDAVTKIKSYLVPLK</sequence>
<evidence type="ECO:0000313" key="3">
    <source>
        <dbReference type="EMBL" id="RBQ07926.1"/>
    </source>
</evidence>
<evidence type="ECO:0000256" key="1">
    <source>
        <dbReference type="SAM" id="SignalP"/>
    </source>
</evidence>
<dbReference type="OrthoDB" id="9782434at2"/>
<dbReference type="PANTHER" id="PTHR15629">
    <property type="entry name" value="SH3YL1 PROTEIN"/>
    <property type="match status" value="1"/>
</dbReference>
<organism evidence="3 4">
    <name type="scientific">Pedobacter miscanthi</name>
    <dbReference type="NCBI Taxonomy" id="2259170"/>
    <lineage>
        <taxon>Bacteria</taxon>
        <taxon>Pseudomonadati</taxon>
        <taxon>Bacteroidota</taxon>
        <taxon>Sphingobacteriia</taxon>
        <taxon>Sphingobacteriales</taxon>
        <taxon>Sphingobacteriaceae</taxon>
        <taxon>Pedobacter</taxon>
    </lineage>
</organism>
<gene>
    <name evidence="3" type="ORF">DRW42_10035</name>
</gene>
<dbReference type="PANTHER" id="PTHR15629:SF2">
    <property type="entry name" value="SH3 DOMAIN-CONTAINING YSC84-LIKE PROTEIN 1"/>
    <property type="match status" value="1"/>
</dbReference>
<dbReference type="InterPro" id="IPR051702">
    <property type="entry name" value="SH3_domain_YSC84-like"/>
</dbReference>
<keyword evidence="4" id="KW-1185">Reference proteome</keyword>
<proteinExistence type="predicted"/>
<feature type="signal peptide" evidence="1">
    <location>
        <begin position="1"/>
        <end position="27"/>
    </location>
</feature>
<comment type="caution">
    <text evidence="3">The sequence shown here is derived from an EMBL/GenBank/DDBJ whole genome shotgun (WGS) entry which is preliminary data.</text>
</comment>
<accession>A0A366L268</accession>
<dbReference type="AlphaFoldDB" id="A0A366L268"/>
<evidence type="ECO:0000259" key="2">
    <source>
        <dbReference type="Pfam" id="PF04366"/>
    </source>
</evidence>
<evidence type="ECO:0000313" key="4">
    <source>
        <dbReference type="Proteomes" id="UP000252081"/>
    </source>
</evidence>
<feature type="chain" id="PRO_5017083420" description="Ysc84 actin-binding domain-containing protein" evidence="1">
    <location>
        <begin position="28"/>
        <end position="227"/>
    </location>
</feature>
<dbReference type="Pfam" id="PF04366">
    <property type="entry name" value="Ysc84"/>
    <property type="match status" value="1"/>
</dbReference>
<name>A0A366L268_9SPHI</name>
<dbReference type="Proteomes" id="UP000252081">
    <property type="component" value="Unassembled WGS sequence"/>
</dbReference>
<dbReference type="InterPro" id="IPR007461">
    <property type="entry name" value="Ysc84_actin-binding"/>
</dbReference>
<feature type="domain" description="Ysc84 actin-binding" evidence="2">
    <location>
        <begin position="103"/>
        <end position="220"/>
    </location>
</feature>
<keyword evidence="1" id="KW-0732">Signal</keyword>
<dbReference type="EMBL" id="QNQU01000007">
    <property type="protein sequence ID" value="RBQ07926.1"/>
    <property type="molecule type" value="Genomic_DNA"/>
</dbReference>
<protein>
    <recommendedName>
        <fullName evidence="2">Ysc84 actin-binding domain-containing protein</fullName>
    </recommendedName>
</protein>
<dbReference type="RefSeq" id="WP_113948686.1">
    <property type="nucleotide sequence ID" value="NZ_QNQU01000007.1"/>
</dbReference>
<dbReference type="CDD" id="cd11524">
    <property type="entry name" value="SYLF"/>
    <property type="match status" value="1"/>
</dbReference>
<dbReference type="GO" id="GO:0035091">
    <property type="term" value="F:phosphatidylinositol binding"/>
    <property type="evidence" value="ECO:0007669"/>
    <property type="project" value="TreeGrafter"/>
</dbReference>
<reference evidence="3 4" key="1">
    <citation type="submission" date="2018-07" db="EMBL/GenBank/DDBJ databases">
        <title>A draft genome of a endophytic bacteria, a new species of Pedobacter.</title>
        <authorList>
            <person name="Zhang Z.D."/>
            <person name="Chen Z.J."/>
        </authorList>
    </citation>
    <scope>NUCLEOTIDE SEQUENCE [LARGE SCALE GENOMIC DNA]</scope>
    <source>
        <strain evidence="3 4">RS10</strain>
    </source>
</reference>